<dbReference type="Proteomes" id="UP000244193">
    <property type="component" value="Chromosome"/>
</dbReference>
<dbReference type="OrthoDB" id="1367991at2"/>
<feature type="compositionally biased region" description="Polar residues" evidence="1">
    <location>
        <begin position="68"/>
        <end position="78"/>
    </location>
</feature>
<sequence length="128" mass="13819">MRALYAIVTFCLFLLSGGNGAHAAAQLQGKHFAEASKPTASIQKFSSGESEKNLFEDTDRDADEDFSGSGTAKDNTPARSLAHRPDLYYLHTTAPVSLIKASHGARSLTPPGIICHAPIYITFRVLRI</sequence>
<proteinExistence type="predicted"/>
<evidence type="ECO:0000256" key="1">
    <source>
        <dbReference type="SAM" id="MobiDB-lite"/>
    </source>
</evidence>
<dbReference type="AlphaFoldDB" id="A0A2S0RDC8"/>
<protein>
    <submittedName>
        <fullName evidence="3">Uncharacterized protein</fullName>
    </submittedName>
</protein>
<organism evidence="3 4">
    <name type="scientific">Flavobacterium magnum</name>
    <dbReference type="NCBI Taxonomy" id="2162713"/>
    <lineage>
        <taxon>Bacteria</taxon>
        <taxon>Pseudomonadati</taxon>
        <taxon>Bacteroidota</taxon>
        <taxon>Flavobacteriia</taxon>
        <taxon>Flavobacteriales</taxon>
        <taxon>Flavobacteriaceae</taxon>
        <taxon>Flavobacterium</taxon>
    </lineage>
</organism>
<dbReference type="RefSeq" id="WP_108369697.1">
    <property type="nucleotide sequence ID" value="NZ_CP028811.1"/>
</dbReference>
<accession>A0A2S0RDC8</accession>
<evidence type="ECO:0000313" key="4">
    <source>
        <dbReference type="Proteomes" id="UP000244193"/>
    </source>
</evidence>
<feature type="chain" id="PRO_5015391146" evidence="2">
    <location>
        <begin position="24"/>
        <end position="128"/>
    </location>
</feature>
<dbReference type="EMBL" id="CP028811">
    <property type="protein sequence ID" value="AWA29111.1"/>
    <property type="molecule type" value="Genomic_DNA"/>
</dbReference>
<gene>
    <name evidence="3" type="ORF">HYN48_02860</name>
</gene>
<keyword evidence="4" id="KW-1185">Reference proteome</keyword>
<dbReference type="KEGG" id="fmg:HYN48_02860"/>
<name>A0A2S0RDC8_9FLAO</name>
<feature type="region of interest" description="Disordered" evidence="1">
    <location>
        <begin position="43"/>
        <end position="79"/>
    </location>
</feature>
<feature type="signal peptide" evidence="2">
    <location>
        <begin position="1"/>
        <end position="23"/>
    </location>
</feature>
<keyword evidence="2" id="KW-0732">Signal</keyword>
<reference evidence="3 4" key="1">
    <citation type="submission" date="2018-04" db="EMBL/GenBank/DDBJ databases">
        <title>Genome sequencing of Flavobacterium sp. HYN0048.</title>
        <authorList>
            <person name="Yi H."/>
            <person name="Baek C."/>
        </authorList>
    </citation>
    <scope>NUCLEOTIDE SEQUENCE [LARGE SCALE GENOMIC DNA]</scope>
    <source>
        <strain evidence="3 4">HYN0048</strain>
    </source>
</reference>
<evidence type="ECO:0000313" key="3">
    <source>
        <dbReference type="EMBL" id="AWA29111.1"/>
    </source>
</evidence>
<evidence type="ECO:0000256" key="2">
    <source>
        <dbReference type="SAM" id="SignalP"/>
    </source>
</evidence>